<dbReference type="PANTHER" id="PTHR47926:SF386">
    <property type="entry name" value="PENTATRICOPEPTIDE REPEAT-CONTAINING PROTEIN"/>
    <property type="match status" value="1"/>
</dbReference>
<dbReference type="NCBIfam" id="TIGR00756">
    <property type="entry name" value="PPR"/>
    <property type="match status" value="7"/>
</dbReference>
<dbReference type="Pfam" id="PF13041">
    <property type="entry name" value="PPR_2"/>
    <property type="match status" value="3"/>
</dbReference>
<name>A0AAE1IUD3_9FABA</name>
<dbReference type="SUPFAM" id="SSF48452">
    <property type="entry name" value="TPR-like"/>
    <property type="match status" value="1"/>
</dbReference>
<dbReference type="Pfam" id="PF01535">
    <property type="entry name" value="PPR"/>
    <property type="match status" value="8"/>
</dbReference>
<dbReference type="FunFam" id="1.25.40.10:FF:000285">
    <property type="entry name" value="Pentatricopeptide repeat-containing protein, chloroplastic"/>
    <property type="match status" value="1"/>
</dbReference>
<feature type="repeat" description="PPR" evidence="2">
    <location>
        <begin position="491"/>
        <end position="525"/>
    </location>
</feature>
<proteinExistence type="predicted"/>
<dbReference type="EMBL" id="JAWXYG010000012">
    <property type="protein sequence ID" value="KAK4257343.1"/>
    <property type="molecule type" value="Genomic_DNA"/>
</dbReference>
<dbReference type="InterPro" id="IPR046960">
    <property type="entry name" value="PPR_At4g14850-like_plant"/>
</dbReference>
<dbReference type="InterPro" id="IPR046848">
    <property type="entry name" value="E_motif"/>
</dbReference>
<dbReference type="FunFam" id="1.25.40.10:FF:000380">
    <property type="entry name" value="Pentatricopeptide repeat-containing protein, chloroplastic"/>
    <property type="match status" value="1"/>
</dbReference>
<dbReference type="GO" id="GO:0009451">
    <property type="term" value="P:RNA modification"/>
    <property type="evidence" value="ECO:0007669"/>
    <property type="project" value="InterPro"/>
</dbReference>
<feature type="repeat" description="PPR" evidence="2">
    <location>
        <begin position="627"/>
        <end position="661"/>
    </location>
</feature>
<dbReference type="InterPro" id="IPR011990">
    <property type="entry name" value="TPR-like_helical_dom_sf"/>
</dbReference>
<feature type="repeat" description="PPR" evidence="2">
    <location>
        <begin position="355"/>
        <end position="389"/>
    </location>
</feature>
<sequence>MQCIACLPFSPTTNPRLSHLKPQNTSNIPKVTTKLVNLKDNDGRNHQDLHKSYFDHMSSLCKDGKIHKALGFLAEMESRNLHAGPDVYGEILQGCVYERALFLGRQIHAQIIKKGDFFSRNEYIETKLVIFYAKCDVSEVASRLFRRLEKQNVFSWAAMIGLQSRSGLYEEALLSYCEMQENGVLPDNFVVPNALKACGALRWTGIGKGVHGHVVKMMGFDQCVFVATSLVDMYGKFGFLEDAKKVFDAMPDRTVVAWNSMIVGNTQNGLNEEAIKLFRSMRMEGVEPTQVTLSGLLTASANLEALEEGRQGHALAIIGGLELDNILGSSLINFYSKVGLIEEAELVFSKIIKKDEVTWNLLTSSYAHNGQVEKALDTCHLMRQENLRFDCVTLSSLLTVAADTRNVELGMIGHGYCIRNNFESDLVVSSSIIDMYAKCEKMDHARTVFSSTTERDIVLWNTMLAAYAELGLSGEALRLFYQMQVETITPNVISWNSVILGFFRNGQVTEAQKMFSEMNFLGVQPNLITWTTMISGLAQNGHNYEAIMVFEQMQDAGIIANSISITSVLSACTNMTLLKYGRAIHAYVLRHYVSLSLHIATSIMDMYAKCGAINSAKSLFNMCSRNELPVYNAMISAYALHGQAIEALALFRQMEKDAIVPDDITFTCVLSACNHAGLVKEGIELFKYMVSVLHMKPSVEHYGCLIRLLSGHGQLDEALRIIITMPSHPDAHILGSLLVACGQNHEIELAGYIAKWLLKLDPGNSGNYVALSNVYATAGRWDKVSSIRGLMKEKGLRKIPGCSWLEVGQELHVFVAGSRSHPEIEEIHTTLNLLRLEMDSAKYVDNSDSLMHKAPTKWGLGRNRCTQPYPYN</sequence>
<dbReference type="Gene3D" id="1.25.40.10">
    <property type="entry name" value="Tetratricopeptide repeat domain"/>
    <property type="match status" value="5"/>
</dbReference>
<dbReference type="PANTHER" id="PTHR47926">
    <property type="entry name" value="PENTATRICOPEPTIDE REPEAT-CONTAINING PROTEIN"/>
    <property type="match status" value="1"/>
</dbReference>
<feature type="repeat" description="PPR" evidence="2">
    <location>
        <begin position="254"/>
        <end position="288"/>
    </location>
</feature>
<evidence type="ECO:0008006" key="5">
    <source>
        <dbReference type="Google" id="ProtNLM"/>
    </source>
</evidence>
<protein>
    <recommendedName>
        <fullName evidence="5">Chlororespiratory reduction 21</fullName>
    </recommendedName>
</protein>
<dbReference type="GO" id="GO:0003723">
    <property type="term" value="F:RNA binding"/>
    <property type="evidence" value="ECO:0007669"/>
    <property type="project" value="InterPro"/>
</dbReference>
<keyword evidence="1" id="KW-0677">Repeat</keyword>
<organism evidence="3 4">
    <name type="scientific">Acacia crassicarpa</name>
    <name type="common">northern wattle</name>
    <dbReference type="NCBI Taxonomy" id="499986"/>
    <lineage>
        <taxon>Eukaryota</taxon>
        <taxon>Viridiplantae</taxon>
        <taxon>Streptophyta</taxon>
        <taxon>Embryophyta</taxon>
        <taxon>Tracheophyta</taxon>
        <taxon>Spermatophyta</taxon>
        <taxon>Magnoliopsida</taxon>
        <taxon>eudicotyledons</taxon>
        <taxon>Gunneridae</taxon>
        <taxon>Pentapetalae</taxon>
        <taxon>rosids</taxon>
        <taxon>fabids</taxon>
        <taxon>Fabales</taxon>
        <taxon>Fabaceae</taxon>
        <taxon>Caesalpinioideae</taxon>
        <taxon>mimosoid clade</taxon>
        <taxon>Acacieae</taxon>
        <taxon>Acacia</taxon>
    </lineage>
</organism>
<evidence type="ECO:0000256" key="1">
    <source>
        <dbReference type="ARBA" id="ARBA00022737"/>
    </source>
</evidence>
<feature type="repeat" description="PPR" evidence="2">
    <location>
        <begin position="526"/>
        <end position="560"/>
    </location>
</feature>
<gene>
    <name evidence="3" type="ORF">QN277_006941</name>
</gene>
<accession>A0AAE1IUD3</accession>
<feature type="repeat" description="PPR" evidence="2">
    <location>
        <begin position="152"/>
        <end position="186"/>
    </location>
</feature>
<reference evidence="3" key="1">
    <citation type="submission" date="2023-10" db="EMBL/GenBank/DDBJ databases">
        <title>Chromosome-level genome of the transformable northern wattle, Acacia crassicarpa.</title>
        <authorList>
            <person name="Massaro I."/>
            <person name="Sinha N.R."/>
            <person name="Poethig S."/>
            <person name="Leichty A.R."/>
        </authorList>
    </citation>
    <scope>NUCLEOTIDE SEQUENCE</scope>
    <source>
        <strain evidence="3">Acra3RX</strain>
        <tissue evidence="3">Leaf</tissue>
    </source>
</reference>
<dbReference type="FunFam" id="1.25.40.10:FF:000646">
    <property type="entry name" value="Pentatricopeptide repeat-containing protein, chloroplastic"/>
    <property type="match status" value="1"/>
</dbReference>
<comment type="caution">
    <text evidence="3">The sequence shown here is derived from an EMBL/GenBank/DDBJ whole genome shotgun (WGS) entry which is preliminary data.</text>
</comment>
<evidence type="ECO:0000313" key="3">
    <source>
        <dbReference type="EMBL" id="KAK4257343.1"/>
    </source>
</evidence>
<dbReference type="Proteomes" id="UP001293593">
    <property type="component" value="Unassembled WGS sequence"/>
</dbReference>
<dbReference type="FunFam" id="1.25.40.10:FF:000090">
    <property type="entry name" value="Pentatricopeptide repeat-containing protein, chloroplastic"/>
    <property type="match status" value="1"/>
</dbReference>
<dbReference type="PROSITE" id="PS51375">
    <property type="entry name" value="PPR"/>
    <property type="match status" value="7"/>
</dbReference>
<evidence type="ECO:0000256" key="2">
    <source>
        <dbReference type="PROSITE-ProRule" id="PRU00708"/>
    </source>
</evidence>
<dbReference type="AlphaFoldDB" id="A0AAE1IUD3"/>
<dbReference type="InterPro" id="IPR002885">
    <property type="entry name" value="PPR_rpt"/>
</dbReference>
<feature type="repeat" description="PPR" evidence="2">
    <location>
        <begin position="456"/>
        <end position="490"/>
    </location>
</feature>
<evidence type="ECO:0000313" key="4">
    <source>
        <dbReference type="Proteomes" id="UP001293593"/>
    </source>
</evidence>
<dbReference type="Pfam" id="PF20431">
    <property type="entry name" value="E_motif"/>
    <property type="match status" value="1"/>
</dbReference>
<keyword evidence="4" id="KW-1185">Reference proteome</keyword>